<keyword evidence="4" id="KW-1185">Reference proteome</keyword>
<dbReference type="InterPro" id="IPR051781">
    <property type="entry name" value="Metallo-dep_Hydrolase"/>
</dbReference>
<dbReference type="Pfam" id="PF01979">
    <property type="entry name" value="Amidohydro_1"/>
    <property type="match status" value="1"/>
</dbReference>
<dbReference type="InterPro" id="IPR006680">
    <property type="entry name" value="Amidohydro-rel"/>
</dbReference>
<dbReference type="GO" id="GO:0016810">
    <property type="term" value="F:hydrolase activity, acting on carbon-nitrogen (but not peptide) bonds"/>
    <property type="evidence" value="ECO:0007669"/>
    <property type="project" value="InterPro"/>
</dbReference>
<organism evidence="3 4">
    <name type="scientific">Iodidimonas nitroreducens</name>
    <dbReference type="NCBI Taxonomy" id="1236968"/>
    <lineage>
        <taxon>Bacteria</taxon>
        <taxon>Pseudomonadati</taxon>
        <taxon>Pseudomonadota</taxon>
        <taxon>Alphaproteobacteria</taxon>
        <taxon>Iodidimonadales</taxon>
        <taxon>Iodidimonadaceae</taxon>
        <taxon>Iodidimonas</taxon>
    </lineage>
</organism>
<reference evidence="3 4" key="1">
    <citation type="submission" date="2019-09" db="EMBL/GenBank/DDBJ databases">
        <title>NBRP : Genome information of microbial organism related human and environment.</title>
        <authorList>
            <person name="Hattori M."/>
            <person name="Oshima K."/>
            <person name="Inaba H."/>
            <person name="Suda W."/>
            <person name="Sakamoto M."/>
            <person name="Iino T."/>
            <person name="Kitahara M."/>
            <person name="Oshida Y."/>
            <person name="Iida T."/>
            <person name="Kudo T."/>
            <person name="Itoh T."/>
            <person name="Ohkuma M."/>
        </authorList>
    </citation>
    <scope>NUCLEOTIDE SEQUENCE [LARGE SCALE GENOMIC DNA]</scope>
    <source>
        <strain evidence="3 4">Q-1</strain>
    </source>
</reference>
<keyword evidence="3" id="KW-0378">Hydrolase</keyword>
<keyword evidence="1" id="KW-0732">Signal</keyword>
<dbReference type="Gene3D" id="3.20.20.140">
    <property type="entry name" value="Metal-dependent hydrolases"/>
    <property type="match status" value="1"/>
</dbReference>
<protein>
    <submittedName>
        <fullName evidence="3">Amidohydrolase</fullName>
    </submittedName>
</protein>
<dbReference type="PANTHER" id="PTHR43135">
    <property type="entry name" value="ALPHA-D-RIBOSE 1-METHYLPHOSPHONATE 5-TRIPHOSPHATE DIPHOSPHATASE"/>
    <property type="match status" value="1"/>
</dbReference>
<evidence type="ECO:0000256" key="1">
    <source>
        <dbReference type="SAM" id="SignalP"/>
    </source>
</evidence>
<dbReference type="SUPFAM" id="SSF51556">
    <property type="entry name" value="Metallo-dependent hydrolases"/>
    <property type="match status" value="1"/>
</dbReference>
<feature type="domain" description="Amidohydrolase-related" evidence="2">
    <location>
        <begin position="282"/>
        <end position="400"/>
    </location>
</feature>
<feature type="signal peptide" evidence="1">
    <location>
        <begin position="1"/>
        <end position="25"/>
    </location>
</feature>
<proteinExistence type="predicted"/>
<dbReference type="InterPro" id="IPR032466">
    <property type="entry name" value="Metal_Hydrolase"/>
</dbReference>
<accession>A0A5A7NA18</accession>
<dbReference type="RefSeq" id="WP_150006995.1">
    <property type="nucleotide sequence ID" value="NZ_BKCN01000006.1"/>
</dbReference>
<evidence type="ECO:0000259" key="2">
    <source>
        <dbReference type="Pfam" id="PF01979"/>
    </source>
</evidence>
<sequence>MKALATSLATSLMAGLSLFAGQADAQSIAITGGTIHSMGPAGLIEDGTLLMKDGVIEAVGDSALAVPDGYRVIKAEGRPVTPGIFAAFTQIGLVEVGAVEDTRDGSVRGDVPFHAAFDVSYAINPASSLVPVTRIEGITRAAVTASGGDHVLAGQGALIHLGEGMDLVTRPRAFMTAYLGADGGDEAGNSRAGAVIWLVNALKDANRYAKAPNPSEWAGVVSALDAEALAPVVRGDQKLLIHASRASDLLQVIRLKKEMPKLDLAIVGAAEGWMLADELAAAKIPVIMQPFDNLPSDFSHLAATQKNAARLSQAGVLVAIGDTGADSHNARLVLQYAGNAVANGMDWAYALASITINPARLYGVEKELGSLEPGKRADVVIWDGDPLEVMSSPDAVFIDGDEIELVSRQTRLRDRYMNLGGDQPLPIAIEA</sequence>
<dbReference type="AlphaFoldDB" id="A0A5A7NA18"/>
<evidence type="ECO:0000313" key="3">
    <source>
        <dbReference type="EMBL" id="GER03909.1"/>
    </source>
</evidence>
<dbReference type="PANTHER" id="PTHR43135:SF3">
    <property type="entry name" value="ALPHA-D-RIBOSE 1-METHYLPHOSPHONATE 5-TRIPHOSPHATE DIPHOSPHATASE"/>
    <property type="match status" value="1"/>
</dbReference>
<feature type="chain" id="PRO_5023117156" evidence="1">
    <location>
        <begin position="26"/>
        <end position="431"/>
    </location>
</feature>
<dbReference type="EMBL" id="BKCN01000006">
    <property type="protein sequence ID" value="GER03909.1"/>
    <property type="molecule type" value="Genomic_DNA"/>
</dbReference>
<name>A0A5A7NA18_9PROT</name>
<dbReference type="InterPro" id="IPR011059">
    <property type="entry name" value="Metal-dep_hydrolase_composite"/>
</dbReference>
<comment type="caution">
    <text evidence="3">The sequence shown here is derived from an EMBL/GenBank/DDBJ whole genome shotgun (WGS) entry which is preliminary data.</text>
</comment>
<gene>
    <name evidence="3" type="ORF">JCM17846_15910</name>
</gene>
<dbReference type="Proteomes" id="UP000324996">
    <property type="component" value="Unassembled WGS sequence"/>
</dbReference>
<dbReference type="SUPFAM" id="SSF51338">
    <property type="entry name" value="Composite domain of metallo-dependent hydrolases"/>
    <property type="match status" value="1"/>
</dbReference>
<evidence type="ECO:0000313" key="4">
    <source>
        <dbReference type="Proteomes" id="UP000324996"/>
    </source>
</evidence>